<dbReference type="PANTHER" id="PTHR33116:SF86">
    <property type="entry name" value="REVERSE TRANSCRIPTASE DOMAIN-CONTAINING PROTEIN"/>
    <property type="match status" value="1"/>
</dbReference>
<evidence type="ECO:0000259" key="1">
    <source>
        <dbReference type="PROSITE" id="PS50878"/>
    </source>
</evidence>
<dbReference type="EMBL" id="BPVZ01000022">
    <property type="protein sequence ID" value="GKV04875.1"/>
    <property type="molecule type" value="Genomic_DNA"/>
</dbReference>
<dbReference type="Pfam" id="PF00078">
    <property type="entry name" value="RVT_1"/>
    <property type="match status" value="1"/>
</dbReference>
<dbReference type="Pfam" id="PF13966">
    <property type="entry name" value="zf-RVT"/>
    <property type="match status" value="1"/>
</dbReference>
<sequence length="789" mass="89247">MIQDNILVAHEAFHSLKLRRNKGCPYMAVKLDIRKAYDSWIMQCVTTVSCSLIVNGKSMPLFYPKRGLRQGDPLLPYLYLFVSDVLSRMFNEAERQRYISGFQIKRGCPKISHLLFADGTLVFGKATYQEAVQILEILRQYAVASGQQVNFSKSAIIFSNNTPFCRRTEICAQFAIRSDSSVSKYLGLPTSWGRSKQASLQYLVDKVTARLQGWKRALLSQAGREVLIKAVVLAMPSYAMACFKFSVRICSLINKEIRAFWWGQQEQEKRISWIPWTKMVTSKWHGGLGFKDLECFNLALLARQAWRLINHPNALWAQVLKAIYFPDVDFVNAQEGSNPSWAWKSLLKGRNLLQHGLRWNIGSGESVNVWSDAWVPMLPSFRILSPVPPDKENLKVSNLVSARGTWDTRKLNALFQPYEVNGILKIPLAASCDTIVWHYTKSGDFSVKTAYFVAASLSMATQPSASRPSAFWKSIWKLRVPPKVQLFIWRTCHNALPSQVNLYRRGVVESPLCSSCQAKDENIPHLLFFCPHAKASWFISNLGFIPDENSLSDFGDWWALLCSNFKNDERLILERVATLCWQIWCARNKRIFEQSQESPTQTVYKASVLLQEFLSAKEHDRLQIPSLAGLRLSSDIKWQKPSVGWYKFNCDTVFDPHSHRAAIAVVCRNELGQLISGCSFVRLVLSPAVGEACALLFAICFAQSLNISHAVFELQIPSLAGLRLSSDIKWQKPSVGWYKFNCDTAFDPHSHRAAIAVVCRNELGQLISGCSFVRLVLSPAVGEACALRI</sequence>
<feature type="domain" description="Reverse transcriptase" evidence="1">
    <location>
        <begin position="1"/>
        <end position="190"/>
    </location>
</feature>
<dbReference type="InterPro" id="IPR002156">
    <property type="entry name" value="RNaseH_domain"/>
</dbReference>
<comment type="caution">
    <text evidence="2">The sequence shown here is derived from an EMBL/GenBank/DDBJ whole genome shotgun (WGS) entry which is preliminary data.</text>
</comment>
<name>A0AAV5J1H5_9ROSI</name>
<accession>A0AAV5J1H5</accession>
<dbReference type="InterPro" id="IPR000477">
    <property type="entry name" value="RT_dom"/>
</dbReference>
<protein>
    <recommendedName>
        <fullName evidence="1">Reverse transcriptase domain-containing protein</fullName>
    </recommendedName>
</protein>
<dbReference type="GO" id="GO:0004523">
    <property type="term" value="F:RNA-DNA hybrid ribonuclease activity"/>
    <property type="evidence" value="ECO:0007669"/>
    <property type="project" value="InterPro"/>
</dbReference>
<dbReference type="PANTHER" id="PTHR33116">
    <property type="entry name" value="REVERSE TRANSCRIPTASE ZINC-BINDING DOMAIN-CONTAINING PROTEIN-RELATED-RELATED"/>
    <property type="match status" value="1"/>
</dbReference>
<proteinExistence type="predicted"/>
<organism evidence="2 3">
    <name type="scientific">Rubroshorea leprosula</name>
    <dbReference type="NCBI Taxonomy" id="152421"/>
    <lineage>
        <taxon>Eukaryota</taxon>
        <taxon>Viridiplantae</taxon>
        <taxon>Streptophyta</taxon>
        <taxon>Embryophyta</taxon>
        <taxon>Tracheophyta</taxon>
        <taxon>Spermatophyta</taxon>
        <taxon>Magnoliopsida</taxon>
        <taxon>eudicotyledons</taxon>
        <taxon>Gunneridae</taxon>
        <taxon>Pentapetalae</taxon>
        <taxon>rosids</taxon>
        <taxon>malvids</taxon>
        <taxon>Malvales</taxon>
        <taxon>Dipterocarpaceae</taxon>
        <taxon>Rubroshorea</taxon>
    </lineage>
</organism>
<dbReference type="PROSITE" id="PS50878">
    <property type="entry name" value="RT_POL"/>
    <property type="match status" value="1"/>
</dbReference>
<evidence type="ECO:0000313" key="3">
    <source>
        <dbReference type="Proteomes" id="UP001054252"/>
    </source>
</evidence>
<keyword evidence="3" id="KW-1185">Reference proteome</keyword>
<gene>
    <name evidence="2" type="ORF">SLEP1_g16972</name>
</gene>
<reference evidence="2 3" key="1">
    <citation type="journal article" date="2021" name="Commun. Biol.">
        <title>The genome of Shorea leprosula (Dipterocarpaceae) highlights the ecological relevance of drought in aseasonal tropical rainforests.</title>
        <authorList>
            <person name="Ng K.K.S."/>
            <person name="Kobayashi M.J."/>
            <person name="Fawcett J.A."/>
            <person name="Hatakeyama M."/>
            <person name="Paape T."/>
            <person name="Ng C.H."/>
            <person name="Ang C.C."/>
            <person name="Tnah L.H."/>
            <person name="Lee C.T."/>
            <person name="Nishiyama T."/>
            <person name="Sese J."/>
            <person name="O'Brien M.J."/>
            <person name="Copetti D."/>
            <person name="Mohd Noor M.I."/>
            <person name="Ong R.C."/>
            <person name="Putra M."/>
            <person name="Sireger I.Z."/>
            <person name="Indrioko S."/>
            <person name="Kosugi Y."/>
            <person name="Izuno A."/>
            <person name="Isagi Y."/>
            <person name="Lee S.L."/>
            <person name="Shimizu K.K."/>
        </authorList>
    </citation>
    <scope>NUCLEOTIDE SEQUENCE [LARGE SCALE GENOMIC DNA]</scope>
    <source>
        <strain evidence="2">214</strain>
    </source>
</reference>
<dbReference type="InterPro" id="IPR026960">
    <property type="entry name" value="RVT-Znf"/>
</dbReference>
<dbReference type="AlphaFoldDB" id="A0AAV5J1H5"/>
<dbReference type="GO" id="GO:0003676">
    <property type="term" value="F:nucleic acid binding"/>
    <property type="evidence" value="ECO:0007669"/>
    <property type="project" value="InterPro"/>
</dbReference>
<dbReference type="Pfam" id="PF13456">
    <property type="entry name" value="RVT_3"/>
    <property type="match status" value="1"/>
</dbReference>
<evidence type="ECO:0000313" key="2">
    <source>
        <dbReference type="EMBL" id="GKV04875.1"/>
    </source>
</evidence>
<dbReference type="Proteomes" id="UP001054252">
    <property type="component" value="Unassembled WGS sequence"/>
</dbReference>